<accession>A0A1I4UJ76</accession>
<gene>
    <name evidence="1" type="ORF">SAMN02982985_05671</name>
</gene>
<protein>
    <submittedName>
        <fullName evidence="1">Uncharacterized protein</fullName>
    </submittedName>
</protein>
<dbReference type="Proteomes" id="UP000199470">
    <property type="component" value="Unassembled WGS sequence"/>
</dbReference>
<dbReference type="EMBL" id="FOTW01000043">
    <property type="protein sequence ID" value="SFM88800.1"/>
    <property type="molecule type" value="Genomic_DNA"/>
</dbReference>
<evidence type="ECO:0000313" key="2">
    <source>
        <dbReference type="Proteomes" id="UP000199470"/>
    </source>
</evidence>
<reference evidence="1 2" key="1">
    <citation type="submission" date="2016-10" db="EMBL/GenBank/DDBJ databases">
        <authorList>
            <person name="de Groot N.N."/>
        </authorList>
    </citation>
    <scope>NUCLEOTIDE SEQUENCE [LARGE SCALE GENOMIC DNA]</scope>
    <source>
        <strain evidence="1 2">ATCC 43154</strain>
    </source>
</reference>
<dbReference type="STRING" id="758825.SAMN02982985_05671"/>
<proteinExistence type="predicted"/>
<organism evidence="1 2">
    <name type="scientific">Rugamonas rubra</name>
    <dbReference type="NCBI Taxonomy" id="758825"/>
    <lineage>
        <taxon>Bacteria</taxon>
        <taxon>Pseudomonadati</taxon>
        <taxon>Pseudomonadota</taxon>
        <taxon>Betaproteobacteria</taxon>
        <taxon>Burkholderiales</taxon>
        <taxon>Oxalobacteraceae</taxon>
        <taxon>Telluria group</taxon>
        <taxon>Rugamonas</taxon>
    </lineage>
</organism>
<dbReference type="RefSeq" id="WP_093357104.1">
    <property type="nucleotide sequence ID" value="NZ_FOTW01000043.1"/>
</dbReference>
<keyword evidence="2" id="KW-1185">Reference proteome</keyword>
<sequence>MTTPYPVALSQALDHPDVKVETTTDSPDGQCEWCQMVGALCAVSVEWRPRSDVLSDGSVETCLDCAASRVRWAVDNALDGSAVRVEISTEVIA</sequence>
<dbReference type="AlphaFoldDB" id="A0A1I4UJ76"/>
<name>A0A1I4UJ76_9BURK</name>
<evidence type="ECO:0000313" key="1">
    <source>
        <dbReference type="EMBL" id="SFM88800.1"/>
    </source>
</evidence>